<proteinExistence type="predicted"/>
<sequence length="124" mass="13738">MYVAILTLFLLSTTITVVSAEGCCQWPFSPYTNSASKPPMDFECSEPLSVLCQLYVVEPDKAAGVAGYQLNDENYDILQVAPSRLNATFICNTESKLWHLENGVKEYALIKCGERAADGTWTFL</sequence>
<dbReference type="PaxDb" id="6239-C05C10.8"/>
<evidence type="ECO:0000313" key="3">
    <source>
        <dbReference type="Proteomes" id="UP000001940"/>
    </source>
</evidence>
<feature type="signal peptide" evidence="1">
    <location>
        <begin position="1"/>
        <end position="20"/>
    </location>
</feature>
<keyword evidence="1" id="KW-0732">Signal</keyword>
<feature type="chain" id="PRO_5002828668" evidence="1">
    <location>
        <begin position="21"/>
        <end position="124"/>
    </location>
</feature>
<dbReference type="AGR" id="WB:WBGene00086567"/>
<dbReference type="RefSeq" id="NP_001129805.1">
    <property type="nucleotide sequence ID" value="NM_001136333.3"/>
</dbReference>
<dbReference type="EMBL" id="BX284602">
    <property type="protein sequence ID" value="CAR31476.1"/>
    <property type="molecule type" value="Genomic_DNA"/>
</dbReference>
<evidence type="ECO:0000313" key="2">
    <source>
        <dbReference type="EMBL" id="CAR31476.1"/>
    </source>
</evidence>
<dbReference type="WormBase" id="C05C10.8">
    <property type="protein sequence ID" value="CE42893"/>
    <property type="gene ID" value="WBGene00086567"/>
</dbReference>
<dbReference type="PeptideAtlas" id="B5BM22"/>
<accession>B5BM22</accession>
<dbReference type="PhylomeDB" id="B5BM22"/>
<keyword evidence="3" id="KW-1185">Reference proteome</keyword>
<dbReference type="CTD" id="7040144"/>
<dbReference type="Bgee" id="WBGene00086567">
    <property type="expression patterns" value="Expressed in adult organism and 2 other cell types or tissues"/>
</dbReference>
<dbReference type="KEGG" id="cel:CELE_C05C10.8"/>
<dbReference type="eggNOG" id="KOG3720">
    <property type="taxonomic scope" value="Eukaryota"/>
</dbReference>
<protein>
    <submittedName>
        <fullName evidence="2">C6 domain-containing protein</fullName>
    </submittedName>
</protein>
<evidence type="ECO:0000313" key="4">
    <source>
        <dbReference type="WormBase" id="C05C10.8"/>
    </source>
</evidence>
<name>B5BM22_CAEEL</name>
<dbReference type="GeneID" id="7040144"/>
<reference evidence="2 3" key="1">
    <citation type="journal article" date="1998" name="Science">
        <title>Genome sequence of the nematode C. elegans: a platform for investigating biology.</title>
        <authorList>
            <consortium name="The C. elegans sequencing consortium"/>
            <person name="Sulson J.E."/>
            <person name="Waterston R."/>
        </authorList>
    </citation>
    <scope>NUCLEOTIDE SEQUENCE [LARGE SCALE GENOMIC DNA]</scope>
    <source>
        <strain evidence="2 3">Bristol N2</strain>
    </source>
</reference>
<dbReference type="InParanoid" id="B5BM22"/>
<gene>
    <name evidence="2 4" type="ORF">C05C10.8</name>
    <name evidence="2" type="ORF">CELE_C05C10.8</name>
</gene>
<evidence type="ECO:0000256" key="1">
    <source>
        <dbReference type="SAM" id="SignalP"/>
    </source>
</evidence>
<dbReference type="AlphaFoldDB" id="B5BM22"/>
<dbReference type="Proteomes" id="UP000001940">
    <property type="component" value="Chromosome II"/>
</dbReference>
<organism evidence="2 3">
    <name type="scientific">Caenorhabditis elegans</name>
    <dbReference type="NCBI Taxonomy" id="6239"/>
    <lineage>
        <taxon>Eukaryota</taxon>
        <taxon>Metazoa</taxon>
        <taxon>Ecdysozoa</taxon>
        <taxon>Nematoda</taxon>
        <taxon>Chromadorea</taxon>
        <taxon>Rhabditida</taxon>
        <taxon>Rhabditina</taxon>
        <taxon>Rhabditomorpha</taxon>
        <taxon>Rhabditoidea</taxon>
        <taxon>Rhabditidae</taxon>
        <taxon>Peloderinae</taxon>
        <taxon>Caenorhabditis</taxon>
    </lineage>
</organism>
<dbReference type="HOGENOM" id="CLU_137547_1_0_1"/>